<dbReference type="RefSeq" id="WP_113856210.1">
    <property type="nucleotide sequence ID" value="NZ_CP011940.1"/>
</dbReference>
<protein>
    <submittedName>
        <fullName evidence="5">Winged helix-turn-helix transcriptional regulator</fullName>
    </submittedName>
</protein>
<dbReference type="InterPro" id="IPR036390">
    <property type="entry name" value="WH_DNA-bd_sf"/>
</dbReference>
<evidence type="ECO:0000313" key="6">
    <source>
        <dbReference type="Proteomes" id="UP001605989"/>
    </source>
</evidence>
<feature type="domain" description="HTH hxlR-type" evidence="4">
    <location>
        <begin position="11"/>
        <end position="109"/>
    </location>
</feature>
<proteinExistence type="predicted"/>
<dbReference type="InterPro" id="IPR002577">
    <property type="entry name" value="HTH_HxlR"/>
</dbReference>
<dbReference type="PANTHER" id="PTHR33204">
    <property type="entry name" value="TRANSCRIPTIONAL REGULATOR, MARR FAMILY"/>
    <property type="match status" value="1"/>
</dbReference>
<evidence type="ECO:0000259" key="4">
    <source>
        <dbReference type="PROSITE" id="PS51118"/>
    </source>
</evidence>
<dbReference type="SUPFAM" id="SSF46785">
    <property type="entry name" value="Winged helix' DNA-binding domain"/>
    <property type="match status" value="1"/>
</dbReference>
<gene>
    <name evidence="5" type="ORF">ACGTZG_08430</name>
</gene>
<dbReference type="EMBL" id="JBIEKR010000006">
    <property type="protein sequence ID" value="MFG6273216.1"/>
    <property type="molecule type" value="Genomic_DNA"/>
</dbReference>
<name>A0ABW7DPB6_9FIRM</name>
<sequence length="115" mass="12990">MSTNKQKVFHCPVEATLSLIGGKYKCIILYHLAERTLRFSELRHLIPQATAKMLTQQLRELQSAGIIHRKVYPIVPPKTEYSLTSYGETLSPIVKAMCAWGEEHLADRILPADKG</sequence>
<dbReference type="Gene3D" id="1.10.10.10">
    <property type="entry name" value="Winged helix-like DNA-binding domain superfamily/Winged helix DNA-binding domain"/>
    <property type="match status" value="1"/>
</dbReference>
<evidence type="ECO:0000256" key="1">
    <source>
        <dbReference type="ARBA" id="ARBA00023015"/>
    </source>
</evidence>
<keyword evidence="6" id="KW-1185">Reference proteome</keyword>
<keyword evidence="3" id="KW-0804">Transcription</keyword>
<organism evidence="5 6">
    <name type="scientific">Megasphaera hexanoica</name>
    <dbReference type="NCBI Taxonomy" id="1675036"/>
    <lineage>
        <taxon>Bacteria</taxon>
        <taxon>Bacillati</taxon>
        <taxon>Bacillota</taxon>
        <taxon>Negativicutes</taxon>
        <taxon>Veillonellales</taxon>
        <taxon>Veillonellaceae</taxon>
        <taxon>Megasphaera</taxon>
    </lineage>
</organism>
<accession>A0ABW7DPB6</accession>
<keyword evidence="1" id="KW-0805">Transcription regulation</keyword>
<dbReference type="Pfam" id="PF01638">
    <property type="entry name" value="HxlR"/>
    <property type="match status" value="1"/>
</dbReference>
<reference evidence="5 6" key="1">
    <citation type="submission" date="2024-10" db="EMBL/GenBank/DDBJ databases">
        <authorList>
            <person name="Sang B.-I."/>
            <person name="Prabhaharan D."/>
        </authorList>
    </citation>
    <scope>NUCLEOTIDE SEQUENCE [LARGE SCALE GENOMIC DNA]</scope>
    <source>
        <strain evidence="5 6">MH</strain>
    </source>
</reference>
<comment type="caution">
    <text evidence="5">The sequence shown here is derived from an EMBL/GenBank/DDBJ whole genome shotgun (WGS) entry which is preliminary data.</text>
</comment>
<dbReference type="PANTHER" id="PTHR33204:SF29">
    <property type="entry name" value="TRANSCRIPTIONAL REGULATOR"/>
    <property type="match status" value="1"/>
</dbReference>
<dbReference type="Proteomes" id="UP001605989">
    <property type="component" value="Unassembled WGS sequence"/>
</dbReference>
<evidence type="ECO:0000313" key="5">
    <source>
        <dbReference type="EMBL" id="MFG6273216.1"/>
    </source>
</evidence>
<evidence type="ECO:0000256" key="3">
    <source>
        <dbReference type="ARBA" id="ARBA00023163"/>
    </source>
</evidence>
<evidence type="ECO:0000256" key="2">
    <source>
        <dbReference type="ARBA" id="ARBA00023125"/>
    </source>
</evidence>
<dbReference type="PROSITE" id="PS51118">
    <property type="entry name" value="HTH_HXLR"/>
    <property type="match status" value="1"/>
</dbReference>
<dbReference type="InterPro" id="IPR036388">
    <property type="entry name" value="WH-like_DNA-bd_sf"/>
</dbReference>
<keyword evidence="2" id="KW-0238">DNA-binding</keyword>